<evidence type="ECO:0000256" key="1">
    <source>
        <dbReference type="ARBA" id="ARBA00004162"/>
    </source>
</evidence>
<dbReference type="NCBIfam" id="NF001854">
    <property type="entry name" value="PRK00575.1"/>
    <property type="match status" value="1"/>
</dbReference>
<dbReference type="RefSeq" id="WP_043652854.1">
    <property type="nucleotide sequence ID" value="NZ_JBIAMX010000007.1"/>
</dbReference>
<comment type="caution">
    <text evidence="11">The sequence shown here is derived from an EMBL/GenBank/DDBJ whole genome shotgun (WGS) entry which is preliminary data.</text>
</comment>
<reference evidence="11 12" key="1">
    <citation type="submission" date="2024-10" db="EMBL/GenBank/DDBJ databases">
        <title>The Natural Products Discovery Center: Release of the First 8490 Sequenced Strains for Exploring Actinobacteria Biosynthetic Diversity.</title>
        <authorList>
            <person name="Kalkreuter E."/>
            <person name="Kautsar S.A."/>
            <person name="Yang D."/>
            <person name="Bader C.D."/>
            <person name="Teijaro C.N."/>
            <person name="Fluegel L."/>
            <person name="Davis C.M."/>
            <person name="Simpson J.R."/>
            <person name="Lauterbach L."/>
            <person name="Steele A.D."/>
            <person name="Gui C."/>
            <person name="Meng S."/>
            <person name="Li G."/>
            <person name="Viehrig K."/>
            <person name="Ye F."/>
            <person name="Su P."/>
            <person name="Kiefer A.F."/>
            <person name="Nichols A."/>
            <person name="Cepeda A.J."/>
            <person name="Yan W."/>
            <person name="Fan B."/>
            <person name="Jiang Y."/>
            <person name="Adhikari A."/>
            <person name="Zheng C.-J."/>
            <person name="Schuster L."/>
            <person name="Cowan T.M."/>
            <person name="Smanski M.J."/>
            <person name="Chevrette M.G."/>
            <person name="De Carvalho L.P.S."/>
            <person name="Shen B."/>
        </authorList>
    </citation>
    <scope>NUCLEOTIDE SEQUENCE [LARGE SCALE GENOMIC DNA]</scope>
    <source>
        <strain evidence="11 12">NPDC004045</strain>
    </source>
</reference>
<sequence length="88" mass="9183">MGTFSWTHLLIIALLFVLLFGAKRLPDAARGLGRSLRIFKSEVGQMQSESQAPAAQAPAPAPAAPQQLPAAQPQAAPVADPQPGQKSV</sequence>
<keyword evidence="5 9" id="KW-0653">Protein transport</keyword>
<dbReference type="Pfam" id="PF02416">
    <property type="entry name" value="TatA_B_E"/>
    <property type="match status" value="1"/>
</dbReference>
<dbReference type="Gene3D" id="1.20.5.3310">
    <property type="match status" value="1"/>
</dbReference>
<dbReference type="EMBL" id="JBIAMX010000007">
    <property type="protein sequence ID" value="MFF0543961.1"/>
    <property type="molecule type" value="Genomic_DNA"/>
</dbReference>
<evidence type="ECO:0000313" key="11">
    <source>
        <dbReference type="EMBL" id="MFF0543961.1"/>
    </source>
</evidence>
<evidence type="ECO:0000256" key="4">
    <source>
        <dbReference type="ARBA" id="ARBA00022692"/>
    </source>
</evidence>
<keyword evidence="7 9" id="KW-0811">Translocation</keyword>
<dbReference type="PANTHER" id="PTHR42982">
    <property type="entry name" value="SEC-INDEPENDENT PROTEIN TRANSLOCASE PROTEIN TATA"/>
    <property type="match status" value="1"/>
</dbReference>
<evidence type="ECO:0000313" key="12">
    <source>
        <dbReference type="Proteomes" id="UP001601444"/>
    </source>
</evidence>
<gene>
    <name evidence="9 11" type="primary">tatA</name>
    <name evidence="11" type="ORF">ACFYTF_14105</name>
</gene>
<organism evidence="11 12">
    <name type="scientific">Nocardia thailandica</name>
    <dbReference type="NCBI Taxonomy" id="257275"/>
    <lineage>
        <taxon>Bacteria</taxon>
        <taxon>Bacillati</taxon>
        <taxon>Actinomycetota</taxon>
        <taxon>Actinomycetes</taxon>
        <taxon>Mycobacteriales</taxon>
        <taxon>Nocardiaceae</taxon>
        <taxon>Nocardia</taxon>
    </lineage>
</organism>
<dbReference type="HAMAP" id="MF_00236">
    <property type="entry name" value="TatA_E"/>
    <property type="match status" value="1"/>
</dbReference>
<comment type="function">
    <text evidence="9">Part of the twin-arginine translocation (Tat) system that transports large folded proteins containing a characteristic twin-arginine motif in their signal peptide across membranes. TatA could form the protein-conducting channel of the Tat system.</text>
</comment>
<name>A0ABW6PNJ0_9NOCA</name>
<keyword evidence="2 9" id="KW-0813">Transport</keyword>
<keyword evidence="3 9" id="KW-1003">Cell membrane</keyword>
<evidence type="ECO:0000256" key="9">
    <source>
        <dbReference type="HAMAP-Rule" id="MF_00236"/>
    </source>
</evidence>
<keyword evidence="4 9" id="KW-0812">Transmembrane</keyword>
<dbReference type="PANTHER" id="PTHR42982:SF8">
    <property type="entry name" value="SEC-INDEPENDENT PROTEIN TRANSLOCASE PROTEIN TATA"/>
    <property type="match status" value="1"/>
</dbReference>
<keyword evidence="12" id="KW-1185">Reference proteome</keyword>
<evidence type="ECO:0000256" key="3">
    <source>
        <dbReference type="ARBA" id="ARBA00022475"/>
    </source>
</evidence>
<comment type="subunit">
    <text evidence="9">The Tat system comprises two distinct complexes: a TatABC complex, containing multiple copies of TatA, TatB and TatC subunits, and a separate TatA complex, containing only TatA subunits. Substrates initially bind to the TatABC complex, which probably triggers association of the separate TatA complex to form the active translocon.</text>
</comment>
<protein>
    <recommendedName>
        <fullName evidence="9">Sec-independent protein translocase protein TatA</fullName>
    </recommendedName>
</protein>
<feature type="region of interest" description="Disordered" evidence="10">
    <location>
        <begin position="47"/>
        <end position="88"/>
    </location>
</feature>
<evidence type="ECO:0000256" key="5">
    <source>
        <dbReference type="ARBA" id="ARBA00022927"/>
    </source>
</evidence>
<proteinExistence type="inferred from homology"/>
<evidence type="ECO:0000256" key="7">
    <source>
        <dbReference type="ARBA" id="ARBA00023010"/>
    </source>
</evidence>
<feature type="compositionally biased region" description="Low complexity" evidence="10">
    <location>
        <begin position="51"/>
        <end position="88"/>
    </location>
</feature>
<evidence type="ECO:0000256" key="6">
    <source>
        <dbReference type="ARBA" id="ARBA00022989"/>
    </source>
</evidence>
<evidence type="ECO:0000256" key="2">
    <source>
        <dbReference type="ARBA" id="ARBA00022448"/>
    </source>
</evidence>
<dbReference type="NCBIfam" id="TIGR01411">
    <property type="entry name" value="tatAE"/>
    <property type="match status" value="1"/>
</dbReference>
<evidence type="ECO:0000256" key="8">
    <source>
        <dbReference type="ARBA" id="ARBA00023136"/>
    </source>
</evidence>
<comment type="similarity">
    <text evidence="9">Belongs to the TatA/E family.</text>
</comment>
<keyword evidence="8 9" id="KW-0472">Membrane</keyword>
<comment type="subcellular location">
    <subcellularLocation>
        <location evidence="1 9">Cell membrane</location>
        <topology evidence="1 9">Single-pass membrane protein</topology>
    </subcellularLocation>
</comment>
<dbReference type="InterPro" id="IPR003369">
    <property type="entry name" value="TatA/B/E"/>
</dbReference>
<accession>A0ABW6PNJ0</accession>
<dbReference type="InterPro" id="IPR006312">
    <property type="entry name" value="TatA/E"/>
</dbReference>
<dbReference type="Proteomes" id="UP001601444">
    <property type="component" value="Unassembled WGS sequence"/>
</dbReference>
<keyword evidence="6 9" id="KW-1133">Transmembrane helix</keyword>
<evidence type="ECO:0000256" key="10">
    <source>
        <dbReference type="SAM" id="MobiDB-lite"/>
    </source>
</evidence>